<protein>
    <submittedName>
        <fullName evidence="2">Uncharacterized protein</fullName>
    </submittedName>
</protein>
<feature type="compositionally biased region" description="Polar residues" evidence="1">
    <location>
        <begin position="1"/>
        <end position="18"/>
    </location>
</feature>
<proteinExistence type="predicted"/>
<dbReference type="Proteomes" id="UP000178129">
    <property type="component" value="Unassembled WGS sequence"/>
</dbReference>
<gene>
    <name evidence="2" type="ORF">RCO7_10648</name>
</gene>
<sequence>MASTNQTTNPTEPASSLATPDPFLRPADPKVPVKELTQAELDLALIELTIEAAWNNTITLLNTAKTATERRKIRRQEMHVVNTVSETAGTRAAQEMLDGRIRLLEVGFELGEWEEKYWFSRL</sequence>
<name>A0A1E1L169_9HELO</name>
<reference evidence="3" key="1">
    <citation type="submission" date="2016-03" db="EMBL/GenBank/DDBJ databases">
        <authorList>
            <person name="Ploux O."/>
        </authorList>
    </citation>
    <scope>NUCLEOTIDE SEQUENCE [LARGE SCALE GENOMIC DNA]</scope>
    <source>
        <strain evidence="3">UK7</strain>
    </source>
</reference>
<evidence type="ECO:0000313" key="2">
    <source>
        <dbReference type="EMBL" id="CZT04222.1"/>
    </source>
</evidence>
<evidence type="ECO:0000256" key="1">
    <source>
        <dbReference type="SAM" id="MobiDB-lite"/>
    </source>
</evidence>
<organism evidence="2 3">
    <name type="scientific">Rhynchosporium graminicola</name>
    <dbReference type="NCBI Taxonomy" id="2792576"/>
    <lineage>
        <taxon>Eukaryota</taxon>
        <taxon>Fungi</taxon>
        <taxon>Dikarya</taxon>
        <taxon>Ascomycota</taxon>
        <taxon>Pezizomycotina</taxon>
        <taxon>Leotiomycetes</taxon>
        <taxon>Helotiales</taxon>
        <taxon>Ploettnerulaceae</taxon>
        <taxon>Rhynchosporium</taxon>
    </lineage>
</organism>
<accession>A0A1E1L169</accession>
<dbReference type="AlphaFoldDB" id="A0A1E1L169"/>
<dbReference type="InParanoid" id="A0A1E1L169"/>
<comment type="caution">
    <text evidence="2">The sequence shown here is derived from an EMBL/GenBank/DDBJ whole genome shotgun (WGS) entry which is preliminary data.</text>
</comment>
<keyword evidence="3" id="KW-1185">Reference proteome</keyword>
<evidence type="ECO:0000313" key="3">
    <source>
        <dbReference type="Proteomes" id="UP000178129"/>
    </source>
</evidence>
<feature type="region of interest" description="Disordered" evidence="1">
    <location>
        <begin position="1"/>
        <end position="29"/>
    </location>
</feature>
<dbReference type="EMBL" id="FJUW01000031">
    <property type="protein sequence ID" value="CZT04222.1"/>
    <property type="molecule type" value="Genomic_DNA"/>
</dbReference>